<dbReference type="InterPro" id="IPR006430">
    <property type="entry name" value="Phage_portal_PBSX"/>
</dbReference>
<dbReference type="KEGG" id="sfj:SAMEA4384070_1687"/>
<dbReference type="Pfam" id="PF04860">
    <property type="entry name" value="Phage_portal"/>
    <property type="match status" value="1"/>
</dbReference>
<proteinExistence type="inferred from homology"/>
<organism evidence="2 3">
    <name type="scientific">Serratia ficaria</name>
    <dbReference type="NCBI Taxonomy" id="61651"/>
    <lineage>
        <taxon>Bacteria</taxon>
        <taxon>Pseudomonadati</taxon>
        <taxon>Pseudomonadota</taxon>
        <taxon>Gammaproteobacteria</taxon>
        <taxon>Enterobacterales</taxon>
        <taxon>Yersiniaceae</taxon>
        <taxon>Serratia</taxon>
    </lineage>
</organism>
<evidence type="ECO:0000313" key="3">
    <source>
        <dbReference type="Proteomes" id="UP000215134"/>
    </source>
</evidence>
<dbReference type="AlphaFoldDB" id="A0A240BT47"/>
<evidence type="ECO:0000256" key="1">
    <source>
        <dbReference type="ARBA" id="ARBA00006799"/>
    </source>
</evidence>
<reference evidence="2 3" key="1">
    <citation type="submission" date="2017-06" db="EMBL/GenBank/DDBJ databases">
        <authorList>
            <consortium name="Pathogen Informatics"/>
        </authorList>
    </citation>
    <scope>NUCLEOTIDE SEQUENCE [LARGE SCALE GENOMIC DNA]</scope>
    <source>
        <strain evidence="2 3">NCTC12148</strain>
    </source>
</reference>
<gene>
    <name evidence="2" type="ORF">SAMEA4384070_01687</name>
</gene>
<accession>A0A240BT47</accession>
<comment type="similarity">
    <text evidence="1">Belongs to the phage portal family. PBSX subfamily.</text>
</comment>
<evidence type="ECO:0000313" key="2">
    <source>
        <dbReference type="EMBL" id="SNV98096.1"/>
    </source>
</evidence>
<keyword evidence="3" id="KW-1185">Reference proteome</keyword>
<dbReference type="NCBIfam" id="TIGR01540">
    <property type="entry name" value="portal_PBSX"/>
    <property type="match status" value="1"/>
</dbReference>
<dbReference type="Proteomes" id="UP000215134">
    <property type="component" value="Chromosome 1"/>
</dbReference>
<name>A0A240BT47_SERFI</name>
<dbReference type="EMBL" id="LT906479">
    <property type="protein sequence ID" value="SNV98096.1"/>
    <property type="molecule type" value="Genomic_DNA"/>
</dbReference>
<dbReference type="InterPro" id="IPR006944">
    <property type="entry name" value="Phage/GTA_portal"/>
</dbReference>
<protein>
    <submittedName>
        <fullName evidence="2">Phage portal protein, PBSX family</fullName>
    </submittedName>
</protein>
<sequence>MPHQFIPGSVFHLIEPDINQELYGLPEYLSALNSAWLNETATLFRRKYYQNGAHAGYILYMTDAAQSTSDVDRMRQAMCDTKGLGKFRNLFMYAPDGIKILPLSEVATKDDFFNIKNATRDDLLSAHRVPPQMMGIVPNNTGGFGDVEKASQVFVRNELIPLQERMQAINSHFNCNVINFKKYTL</sequence>